<dbReference type="Gene3D" id="2.130.10.10">
    <property type="entry name" value="YVTN repeat-like/Quinoprotein amine dehydrogenase"/>
    <property type="match status" value="1"/>
</dbReference>
<evidence type="ECO:0000313" key="2">
    <source>
        <dbReference type="EMBL" id="OWF41390.1"/>
    </source>
</evidence>
<gene>
    <name evidence="2" type="ORF">KP79_PYT22295</name>
</gene>
<keyword evidence="3" id="KW-1185">Reference proteome</keyword>
<evidence type="ECO:0000256" key="1">
    <source>
        <dbReference type="SAM" id="MobiDB-lite"/>
    </source>
</evidence>
<proteinExistence type="predicted"/>
<organism evidence="2 3">
    <name type="scientific">Mizuhopecten yessoensis</name>
    <name type="common">Japanese scallop</name>
    <name type="synonym">Patinopecten yessoensis</name>
    <dbReference type="NCBI Taxonomy" id="6573"/>
    <lineage>
        <taxon>Eukaryota</taxon>
        <taxon>Metazoa</taxon>
        <taxon>Spiralia</taxon>
        <taxon>Lophotrochozoa</taxon>
        <taxon>Mollusca</taxon>
        <taxon>Bivalvia</taxon>
        <taxon>Autobranchia</taxon>
        <taxon>Pteriomorphia</taxon>
        <taxon>Pectinida</taxon>
        <taxon>Pectinoidea</taxon>
        <taxon>Pectinidae</taxon>
        <taxon>Mizuhopecten</taxon>
    </lineage>
</organism>
<sequence length="404" mass="45308">MSLFKKSTRARRQVDNTRLRNLNKSRTLRSADSYPSRNNSYGDIQGLHPNDDQGSKSLVSSSDDENDEENGTFPANSNQQKGQIGMFHFSMASGRDINNIALTNNRAWISYWNNNEVAQVNRHGEIRKVVSLDIIITDISYSSATRELWMCCRDYTVRERESPESARVAFKTKRLPLSLCMLSDGTALVGMEFNITKYDLNGRVLQALDRRDLGGNPLVYPERIRQCPHTRRVGIVDRSFAAWGGNGKPSVSVLNENLEFQFGYLSLDHTSQFSSYQHEDTRISKKVATASAGNAGGRDCGSPDTAQSLEDRYTEENNTTTGDYVNISSPTTTFNPRDMCFGPRGQAIIADYQNKIVLSINSSGEYQHQLLTSDVRPCALDCDSNGKLWVGFKRQVVKLVQLQL</sequence>
<feature type="compositionally biased region" description="Basic residues" evidence="1">
    <location>
        <begin position="1"/>
        <end position="11"/>
    </location>
</feature>
<evidence type="ECO:0000313" key="3">
    <source>
        <dbReference type="Proteomes" id="UP000242188"/>
    </source>
</evidence>
<dbReference type="OrthoDB" id="10301362at2759"/>
<dbReference type="AlphaFoldDB" id="A0A210PY23"/>
<name>A0A210PY23_MIZYE</name>
<dbReference type="InterPro" id="IPR015943">
    <property type="entry name" value="WD40/YVTN_repeat-like_dom_sf"/>
</dbReference>
<dbReference type="SUPFAM" id="SSF63829">
    <property type="entry name" value="Calcium-dependent phosphotriesterase"/>
    <property type="match status" value="1"/>
</dbReference>
<feature type="region of interest" description="Disordered" evidence="1">
    <location>
        <begin position="1"/>
        <end position="80"/>
    </location>
</feature>
<dbReference type="Proteomes" id="UP000242188">
    <property type="component" value="Unassembled WGS sequence"/>
</dbReference>
<reference evidence="2 3" key="1">
    <citation type="journal article" date="2017" name="Nat. Ecol. Evol.">
        <title>Scallop genome provides insights into evolution of bilaterian karyotype and development.</title>
        <authorList>
            <person name="Wang S."/>
            <person name="Zhang J."/>
            <person name="Jiao W."/>
            <person name="Li J."/>
            <person name="Xun X."/>
            <person name="Sun Y."/>
            <person name="Guo X."/>
            <person name="Huan P."/>
            <person name="Dong B."/>
            <person name="Zhang L."/>
            <person name="Hu X."/>
            <person name="Sun X."/>
            <person name="Wang J."/>
            <person name="Zhao C."/>
            <person name="Wang Y."/>
            <person name="Wang D."/>
            <person name="Huang X."/>
            <person name="Wang R."/>
            <person name="Lv J."/>
            <person name="Li Y."/>
            <person name="Zhang Z."/>
            <person name="Liu B."/>
            <person name="Lu W."/>
            <person name="Hui Y."/>
            <person name="Liang J."/>
            <person name="Zhou Z."/>
            <person name="Hou R."/>
            <person name="Li X."/>
            <person name="Liu Y."/>
            <person name="Li H."/>
            <person name="Ning X."/>
            <person name="Lin Y."/>
            <person name="Zhao L."/>
            <person name="Xing Q."/>
            <person name="Dou J."/>
            <person name="Li Y."/>
            <person name="Mao J."/>
            <person name="Guo H."/>
            <person name="Dou H."/>
            <person name="Li T."/>
            <person name="Mu C."/>
            <person name="Jiang W."/>
            <person name="Fu Q."/>
            <person name="Fu X."/>
            <person name="Miao Y."/>
            <person name="Liu J."/>
            <person name="Yu Q."/>
            <person name="Li R."/>
            <person name="Liao H."/>
            <person name="Li X."/>
            <person name="Kong Y."/>
            <person name="Jiang Z."/>
            <person name="Chourrout D."/>
            <person name="Li R."/>
            <person name="Bao Z."/>
        </authorList>
    </citation>
    <scope>NUCLEOTIDE SEQUENCE [LARGE SCALE GENOMIC DNA]</scope>
    <source>
        <strain evidence="2 3">PY_sf001</strain>
    </source>
</reference>
<feature type="compositionally biased region" description="Polar residues" evidence="1">
    <location>
        <begin position="28"/>
        <end position="42"/>
    </location>
</feature>
<accession>A0A210PY23</accession>
<dbReference type="EMBL" id="NEDP02005402">
    <property type="protein sequence ID" value="OWF41390.1"/>
    <property type="molecule type" value="Genomic_DNA"/>
</dbReference>
<comment type="caution">
    <text evidence="2">The sequence shown here is derived from an EMBL/GenBank/DDBJ whole genome shotgun (WGS) entry which is preliminary data.</text>
</comment>
<protein>
    <submittedName>
        <fullName evidence="2">Uncharacterized protein</fullName>
    </submittedName>
</protein>